<dbReference type="Proteomes" id="UP000050326">
    <property type="component" value="Unassembled WGS sequence"/>
</dbReference>
<evidence type="ECO:0000313" key="14">
    <source>
        <dbReference type="Proteomes" id="UP000050326"/>
    </source>
</evidence>
<dbReference type="CDD" id="cd14858">
    <property type="entry name" value="TrmE_N"/>
    <property type="match status" value="1"/>
</dbReference>
<comment type="cofactor">
    <cofactor evidence="10">
        <name>K(+)</name>
        <dbReference type="ChEBI" id="CHEBI:29103"/>
    </cofactor>
    <text evidence="10">Binds 1 potassium ion per subunit.</text>
</comment>
<dbReference type="RefSeq" id="WP_054876682.1">
    <property type="nucleotide sequence ID" value="NZ_LKET01000051.1"/>
</dbReference>
<proteinExistence type="inferred from homology"/>
<feature type="binding site" evidence="10">
    <location>
        <position position="23"/>
    </location>
    <ligand>
        <name>(6S)-5-formyl-5,6,7,8-tetrahydrofolate</name>
        <dbReference type="ChEBI" id="CHEBI:57457"/>
    </ligand>
</feature>
<dbReference type="GO" id="GO:0002098">
    <property type="term" value="P:tRNA wobble uridine modification"/>
    <property type="evidence" value="ECO:0007669"/>
    <property type="project" value="TreeGrafter"/>
</dbReference>
<feature type="binding site" evidence="10">
    <location>
        <begin position="277"/>
        <end position="280"/>
    </location>
    <ligand>
        <name>GTP</name>
        <dbReference type="ChEBI" id="CHEBI:37565"/>
    </ligand>
</feature>
<dbReference type="SUPFAM" id="SSF52540">
    <property type="entry name" value="P-loop containing nucleoside triphosphate hydrolases"/>
    <property type="match status" value="1"/>
</dbReference>
<gene>
    <name evidence="13" type="primary">mnmE_2</name>
    <name evidence="10" type="synonym">mnmE</name>
    <name evidence="10" type="synonym">trmE</name>
    <name evidence="13" type="ORF">OXPF_37200</name>
</gene>
<feature type="binding site" evidence="10">
    <location>
        <position position="258"/>
    </location>
    <ligand>
        <name>Mg(2+)</name>
        <dbReference type="ChEBI" id="CHEBI:18420"/>
    </ligand>
</feature>
<keyword evidence="5 10" id="KW-0547">Nucleotide-binding</keyword>
<dbReference type="InterPro" id="IPR027266">
    <property type="entry name" value="TrmE/GcvT-like"/>
</dbReference>
<protein>
    <recommendedName>
        <fullName evidence="10">tRNA modification GTPase MnmE</fullName>
        <ecNumber evidence="10">3.6.-.-</ecNumber>
    </recommendedName>
</protein>
<evidence type="ECO:0000256" key="5">
    <source>
        <dbReference type="ARBA" id="ARBA00022741"/>
    </source>
</evidence>
<dbReference type="PROSITE" id="PS51709">
    <property type="entry name" value="G_TRME"/>
    <property type="match status" value="1"/>
</dbReference>
<dbReference type="PRINTS" id="PR00449">
    <property type="entry name" value="RASTRNSFRMNG"/>
</dbReference>
<dbReference type="Gene3D" id="3.40.50.300">
    <property type="entry name" value="P-loop containing nucleotide triphosphate hydrolases"/>
    <property type="match status" value="1"/>
</dbReference>
<dbReference type="InterPro" id="IPR027368">
    <property type="entry name" value="MnmE_dom2"/>
</dbReference>
<dbReference type="AlphaFoldDB" id="A0A0P8WKS6"/>
<feature type="binding site" evidence="10">
    <location>
        <position position="127"/>
    </location>
    <ligand>
        <name>(6S)-5-formyl-5,6,7,8-tetrahydrofolate</name>
        <dbReference type="ChEBI" id="CHEBI:57457"/>
    </ligand>
</feature>
<dbReference type="PANTHER" id="PTHR42714:SF2">
    <property type="entry name" value="TRNA MODIFICATION GTPASE GTPBP3, MITOCHONDRIAL"/>
    <property type="match status" value="1"/>
</dbReference>
<dbReference type="Gene3D" id="1.20.120.430">
    <property type="entry name" value="tRNA modification GTPase MnmE domain 2"/>
    <property type="match status" value="1"/>
</dbReference>
<evidence type="ECO:0000256" key="11">
    <source>
        <dbReference type="RuleBase" id="RU003313"/>
    </source>
</evidence>
<dbReference type="Pfam" id="PF10396">
    <property type="entry name" value="TrmE_N"/>
    <property type="match status" value="1"/>
</dbReference>
<evidence type="ECO:0000313" key="13">
    <source>
        <dbReference type="EMBL" id="KPU42951.1"/>
    </source>
</evidence>
<dbReference type="Pfam" id="PF01926">
    <property type="entry name" value="MMR_HSR1"/>
    <property type="match status" value="1"/>
</dbReference>
<dbReference type="CDD" id="cd04164">
    <property type="entry name" value="trmE"/>
    <property type="match status" value="1"/>
</dbReference>
<evidence type="ECO:0000256" key="10">
    <source>
        <dbReference type="HAMAP-Rule" id="MF_00379"/>
    </source>
</evidence>
<comment type="similarity">
    <text evidence="1 10 11">Belongs to the TRAFAC class TrmE-Era-EngA-EngB-Septin-like GTPase superfamily. TrmE GTPase family.</text>
</comment>
<dbReference type="EMBL" id="LKET01000051">
    <property type="protein sequence ID" value="KPU42951.1"/>
    <property type="molecule type" value="Genomic_DNA"/>
</dbReference>
<organism evidence="13 14">
    <name type="scientific">Oxobacter pfennigii</name>
    <dbReference type="NCBI Taxonomy" id="36849"/>
    <lineage>
        <taxon>Bacteria</taxon>
        <taxon>Bacillati</taxon>
        <taxon>Bacillota</taxon>
        <taxon>Clostridia</taxon>
        <taxon>Eubacteriales</taxon>
        <taxon>Clostridiaceae</taxon>
        <taxon>Oxobacter</taxon>
    </lineage>
</organism>
<dbReference type="GO" id="GO:0005829">
    <property type="term" value="C:cytosol"/>
    <property type="evidence" value="ECO:0007669"/>
    <property type="project" value="TreeGrafter"/>
</dbReference>
<evidence type="ECO:0000256" key="4">
    <source>
        <dbReference type="ARBA" id="ARBA00022723"/>
    </source>
</evidence>
<evidence type="ECO:0000256" key="3">
    <source>
        <dbReference type="ARBA" id="ARBA00022694"/>
    </source>
</evidence>
<feature type="binding site" evidence="10">
    <location>
        <position position="257"/>
    </location>
    <ligand>
        <name>K(+)</name>
        <dbReference type="ChEBI" id="CHEBI:29103"/>
    </ligand>
</feature>
<comment type="subunit">
    <text evidence="10">Homodimer. Heterotetramer of two MnmE and two MnmG subunits.</text>
</comment>
<dbReference type="InterPro" id="IPR004520">
    <property type="entry name" value="GTPase_MnmE"/>
</dbReference>
<dbReference type="GO" id="GO:0030488">
    <property type="term" value="P:tRNA methylation"/>
    <property type="evidence" value="ECO:0007669"/>
    <property type="project" value="TreeGrafter"/>
</dbReference>
<name>A0A0P8WKS6_9CLOT</name>
<dbReference type="NCBIfam" id="TIGR00231">
    <property type="entry name" value="small_GTP"/>
    <property type="match status" value="1"/>
</dbReference>
<dbReference type="GO" id="GO:0046872">
    <property type="term" value="F:metal ion binding"/>
    <property type="evidence" value="ECO:0007669"/>
    <property type="project" value="UniProtKB-KW"/>
</dbReference>
<feature type="binding site" evidence="10">
    <location>
        <position position="88"/>
    </location>
    <ligand>
        <name>(6S)-5-formyl-5,6,7,8-tetrahydrofolate</name>
        <dbReference type="ChEBI" id="CHEBI:57457"/>
    </ligand>
</feature>
<comment type="subcellular location">
    <subcellularLocation>
        <location evidence="10">Cytoplasm</location>
    </subcellularLocation>
</comment>
<feature type="binding site" evidence="10">
    <location>
        <begin position="233"/>
        <end position="238"/>
    </location>
    <ligand>
        <name>GTP</name>
        <dbReference type="ChEBI" id="CHEBI:37565"/>
    </ligand>
</feature>
<accession>A0A0P8WKS6</accession>
<dbReference type="HAMAP" id="MF_00379">
    <property type="entry name" value="GTPase_MnmE"/>
    <property type="match status" value="1"/>
</dbReference>
<evidence type="ECO:0000256" key="8">
    <source>
        <dbReference type="ARBA" id="ARBA00022958"/>
    </source>
</evidence>
<evidence type="ECO:0000256" key="1">
    <source>
        <dbReference type="ARBA" id="ARBA00011043"/>
    </source>
</evidence>
<dbReference type="OrthoDB" id="9805918at2"/>
<evidence type="ECO:0000256" key="6">
    <source>
        <dbReference type="ARBA" id="ARBA00022801"/>
    </source>
</evidence>
<dbReference type="STRING" id="36849.OXPF_37200"/>
<comment type="caution">
    <text evidence="13">The sequence shown here is derived from an EMBL/GenBank/DDBJ whole genome shotgun (WGS) entry which is preliminary data.</text>
</comment>
<feature type="binding site" evidence="10">
    <location>
        <position position="237"/>
    </location>
    <ligand>
        <name>Mg(2+)</name>
        <dbReference type="ChEBI" id="CHEBI:18420"/>
    </ligand>
</feature>
<dbReference type="NCBIfam" id="TIGR00450">
    <property type="entry name" value="mnmE_trmE_thdF"/>
    <property type="match status" value="1"/>
</dbReference>
<dbReference type="InterPro" id="IPR025867">
    <property type="entry name" value="MnmE_helical"/>
</dbReference>
<sequence length="461" mass="51517">MHIDDTVAAISTAPGEGGIGIVRLSGENSLDILNKIFVSIKNKDTSDFSTFTMRYGHIIDPSNNEVIDEVIVSFMKAPHTYTKEDVVEINCHGGVVPVKRILEAVLKCGARLAEPGEFTKRAFLNGRIDLSQAEAVIDMIRAKTDSSMNEALKHLEGKLSNKLKAIKDRLVDMMSHVEALIEFPDDDIEELMYGQIENDCLEISKSLEDLIVSSDTGKILREGLNTVIIGKPNVGKSSLLNALLEENRSIVTDIPGTTRDVILEYLNIKGIPINIMDTAGIRNTEDEVEKIGVQRTLEYFNKADLIILMLDYSSELSSEDEEIFNLLGNKNAIVLINKVDLDRKLNISKVKEFVNEKRIINLSVKTGEGLENLKDEIYAMVYKGEVKYQSDVLVTNIRHKDLLIKSRTSLMEAVNTLSRQMPLDLVSIDLKQCVEYIGEITGENVHEDIINRIFSQFCIGK</sequence>
<evidence type="ECO:0000256" key="2">
    <source>
        <dbReference type="ARBA" id="ARBA00022490"/>
    </source>
</evidence>
<comment type="caution">
    <text evidence="10">Lacks conserved residue(s) required for the propagation of feature annotation.</text>
</comment>
<dbReference type="InterPro" id="IPR005225">
    <property type="entry name" value="Small_GTP-bd"/>
</dbReference>
<dbReference type="FunFam" id="3.40.50.300:FF:000494">
    <property type="entry name" value="tRNA modification GTPase MnmE"/>
    <property type="match status" value="1"/>
</dbReference>
<dbReference type="FunFam" id="3.30.1360.120:FF:000003">
    <property type="entry name" value="tRNA modification GTPase MnmE"/>
    <property type="match status" value="1"/>
</dbReference>
<dbReference type="NCBIfam" id="NF003661">
    <property type="entry name" value="PRK05291.1-3"/>
    <property type="match status" value="1"/>
</dbReference>
<feature type="domain" description="TrmE-type G" evidence="12">
    <location>
        <begin position="223"/>
        <end position="382"/>
    </location>
</feature>
<keyword evidence="6 10" id="KW-0378">Hydrolase</keyword>
<dbReference type="GO" id="GO:0005525">
    <property type="term" value="F:GTP binding"/>
    <property type="evidence" value="ECO:0007669"/>
    <property type="project" value="UniProtKB-UniRule"/>
</dbReference>
<dbReference type="Pfam" id="PF12631">
    <property type="entry name" value="MnmE_helical"/>
    <property type="match status" value="1"/>
</dbReference>
<dbReference type="GO" id="GO:0003924">
    <property type="term" value="F:GTPase activity"/>
    <property type="evidence" value="ECO:0007669"/>
    <property type="project" value="UniProtKB-UniRule"/>
</dbReference>
<keyword evidence="7 10" id="KW-0460">Magnesium</keyword>
<dbReference type="EC" id="3.6.-.-" evidence="10"/>
<keyword evidence="9 10" id="KW-0342">GTP-binding</keyword>
<keyword evidence="14" id="KW-1185">Reference proteome</keyword>
<feature type="binding site" evidence="10">
    <location>
        <position position="254"/>
    </location>
    <ligand>
        <name>K(+)</name>
        <dbReference type="ChEBI" id="CHEBI:29103"/>
    </ligand>
</feature>
<keyword evidence="3 10" id="KW-0819">tRNA processing</keyword>
<dbReference type="PATRIC" id="fig|36849.3.peg.3929"/>
<keyword evidence="8 10" id="KW-0630">Potassium</keyword>
<evidence type="ECO:0000256" key="7">
    <source>
        <dbReference type="ARBA" id="ARBA00022842"/>
    </source>
</evidence>
<dbReference type="Gene3D" id="3.30.1360.120">
    <property type="entry name" value="Probable tRNA modification gtpase trme, domain 1"/>
    <property type="match status" value="1"/>
</dbReference>
<evidence type="ECO:0000256" key="9">
    <source>
        <dbReference type="ARBA" id="ARBA00023134"/>
    </source>
</evidence>
<dbReference type="InterPro" id="IPR027417">
    <property type="entry name" value="P-loop_NTPase"/>
</dbReference>
<dbReference type="InterPro" id="IPR031168">
    <property type="entry name" value="G_TrmE"/>
</dbReference>
<comment type="function">
    <text evidence="10">Exhibits a very high intrinsic GTPase hydrolysis rate. Involved in the addition of a carboxymethylaminomethyl (cmnm) group at the wobble position (U34) of certain tRNAs, forming tRNA-cmnm(5)s(2)U34.</text>
</comment>
<dbReference type="InterPro" id="IPR006073">
    <property type="entry name" value="GTP-bd"/>
</dbReference>
<dbReference type="GO" id="GO:0042802">
    <property type="term" value="F:identical protein binding"/>
    <property type="evidence" value="ECO:0007669"/>
    <property type="project" value="UniProtKB-ARBA"/>
</dbReference>
<dbReference type="InterPro" id="IPR018948">
    <property type="entry name" value="GTP-bd_TrmE_N"/>
</dbReference>
<keyword evidence="2 10" id="KW-0963">Cytoplasm</keyword>
<feature type="binding site" evidence="10">
    <location>
        <position position="461"/>
    </location>
    <ligand>
        <name>(6S)-5-formyl-5,6,7,8-tetrahydrofolate</name>
        <dbReference type="ChEBI" id="CHEBI:57457"/>
    </ligand>
</feature>
<keyword evidence="4 10" id="KW-0479">Metal-binding</keyword>
<dbReference type="PANTHER" id="PTHR42714">
    <property type="entry name" value="TRNA MODIFICATION GTPASE GTPBP3"/>
    <property type="match status" value="1"/>
</dbReference>
<feature type="binding site" evidence="10">
    <location>
        <position position="233"/>
    </location>
    <ligand>
        <name>K(+)</name>
        <dbReference type="ChEBI" id="CHEBI:29103"/>
    </ligand>
</feature>
<feature type="binding site" evidence="10">
    <location>
        <position position="252"/>
    </location>
    <ligand>
        <name>K(+)</name>
        <dbReference type="ChEBI" id="CHEBI:29103"/>
    </ligand>
</feature>
<feature type="binding site" evidence="10">
    <location>
        <begin position="252"/>
        <end position="258"/>
    </location>
    <ligand>
        <name>GTP</name>
        <dbReference type="ChEBI" id="CHEBI:37565"/>
    </ligand>
</feature>
<evidence type="ECO:0000259" key="12">
    <source>
        <dbReference type="PROSITE" id="PS51709"/>
    </source>
</evidence>
<reference evidence="13 14" key="1">
    <citation type="submission" date="2015-09" db="EMBL/GenBank/DDBJ databases">
        <title>Genome sequence of Oxobacter pfennigii DSM 3222.</title>
        <authorList>
            <person name="Poehlein A."/>
            <person name="Bengelsdorf F.R."/>
            <person name="Schiel-Bengelsdorf B."/>
            <person name="Duerre P."/>
            <person name="Daniel R."/>
        </authorList>
    </citation>
    <scope>NUCLEOTIDE SEQUENCE [LARGE SCALE GENOMIC DNA]</scope>
    <source>
        <strain evidence="13 14">DSM 3222</strain>
    </source>
</reference>